<evidence type="ECO:0000256" key="3">
    <source>
        <dbReference type="ARBA" id="ARBA00022692"/>
    </source>
</evidence>
<dbReference type="Gene3D" id="1.10.3720.10">
    <property type="entry name" value="MetI-like"/>
    <property type="match status" value="1"/>
</dbReference>
<keyword evidence="5 6" id="KW-0472">Membrane</keyword>
<accession>A0A8E2WC11</accession>
<comment type="caution">
    <text evidence="8">The sequence shown here is derived from an EMBL/GenBank/DDBJ whole genome shotgun (WGS) entry which is preliminary data.</text>
</comment>
<evidence type="ECO:0000256" key="4">
    <source>
        <dbReference type="ARBA" id="ARBA00022989"/>
    </source>
</evidence>
<dbReference type="EMBL" id="QGGH01000007">
    <property type="protein sequence ID" value="PWJ89417.1"/>
    <property type="molecule type" value="Genomic_DNA"/>
</dbReference>
<dbReference type="GeneID" id="61054029"/>
<feature type="transmembrane region" description="Helical" evidence="6">
    <location>
        <begin position="325"/>
        <end position="345"/>
    </location>
</feature>
<keyword evidence="4 6" id="KW-1133">Transmembrane helix</keyword>
<keyword evidence="2 6" id="KW-0813">Transport</keyword>
<proteinExistence type="inferred from homology"/>
<dbReference type="GO" id="GO:0031460">
    <property type="term" value="P:glycine betaine transport"/>
    <property type="evidence" value="ECO:0007669"/>
    <property type="project" value="UniProtKB-ARBA"/>
</dbReference>
<evidence type="ECO:0000313" key="8">
    <source>
        <dbReference type="EMBL" id="PWJ89417.1"/>
    </source>
</evidence>
<feature type="transmembrane region" description="Helical" evidence="6">
    <location>
        <begin position="352"/>
        <end position="375"/>
    </location>
</feature>
<comment type="subcellular location">
    <subcellularLocation>
        <location evidence="1 6">Cell membrane</location>
        <topology evidence="1 6">Multi-pass membrane protein</topology>
    </subcellularLocation>
</comment>
<comment type="similarity">
    <text evidence="6">Belongs to the binding-protein-dependent transport system permease family.</text>
</comment>
<feature type="transmembrane region" description="Helical" evidence="6">
    <location>
        <begin position="110"/>
        <end position="127"/>
    </location>
</feature>
<dbReference type="FunFam" id="1.10.3720.10:FF:000001">
    <property type="entry name" value="Glycine betaine ABC transporter, permease"/>
    <property type="match status" value="1"/>
</dbReference>
<feature type="transmembrane region" description="Helical" evidence="6">
    <location>
        <begin position="134"/>
        <end position="156"/>
    </location>
</feature>
<evidence type="ECO:0000256" key="6">
    <source>
        <dbReference type="RuleBase" id="RU363032"/>
    </source>
</evidence>
<dbReference type="RefSeq" id="WP_109668617.1">
    <property type="nucleotide sequence ID" value="NZ_QGGH01000007.1"/>
</dbReference>
<evidence type="ECO:0000256" key="2">
    <source>
        <dbReference type="ARBA" id="ARBA00022448"/>
    </source>
</evidence>
<dbReference type="Pfam" id="PF00528">
    <property type="entry name" value="BPD_transp_1"/>
    <property type="match status" value="1"/>
</dbReference>
<dbReference type="GO" id="GO:0005886">
    <property type="term" value="C:plasma membrane"/>
    <property type="evidence" value="ECO:0007669"/>
    <property type="project" value="UniProtKB-SubCell"/>
</dbReference>
<dbReference type="Proteomes" id="UP000245631">
    <property type="component" value="Unassembled WGS sequence"/>
</dbReference>
<gene>
    <name evidence="8" type="ORF">C8D77_10759</name>
</gene>
<evidence type="ECO:0000256" key="1">
    <source>
        <dbReference type="ARBA" id="ARBA00004651"/>
    </source>
</evidence>
<evidence type="ECO:0000256" key="5">
    <source>
        <dbReference type="ARBA" id="ARBA00023136"/>
    </source>
</evidence>
<evidence type="ECO:0000313" key="9">
    <source>
        <dbReference type="Proteomes" id="UP000245631"/>
    </source>
</evidence>
<name>A0A8E2WC11_RHILI</name>
<keyword evidence="3 6" id="KW-0812">Transmembrane</keyword>
<dbReference type="PANTHER" id="PTHR30177:SF30">
    <property type="entry name" value="GLYCINE BETAINE UPTAKE SYSTEM PERMEASE PROTEIN YEHY"/>
    <property type="match status" value="1"/>
</dbReference>
<dbReference type="InterPro" id="IPR051204">
    <property type="entry name" value="ABC_transp_perm/SBD"/>
</dbReference>
<reference evidence="8 9" key="1">
    <citation type="submission" date="2018-05" db="EMBL/GenBank/DDBJ databases">
        <title>Genomic Encyclopedia of Type Strains, Phase IV (KMG-IV): sequencing the most valuable type-strain genomes for metagenomic binning, comparative biology and taxonomic classification.</title>
        <authorList>
            <person name="Goeker M."/>
        </authorList>
    </citation>
    <scope>NUCLEOTIDE SEQUENCE [LARGE SCALE GENOMIC DNA]</scope>
    <source>
        <strain evidence="8 9">DSM 2626</strain>
    </source>
</reference>
<dbReference type="GO" id="GO:0055085">
    <property type="term" value="P:transmembrane transport"/>
    <property type="evidence" value="ECO:0007669"/>
    <property type="project" value="InterPro"/>
</dbReference>
<feature type="transmembrane region" description="Helical" evidence="6">
    <location>
        <begin position="180"/>
        <end position="202"/>
    </location>
</feature>
<feature type="transmembrane region" description="Helical" evidence="6">
    <location>
        <begin position="78"/>
        <end position="98"/>
    </location>
</feature>
<feature type="domain" description="ABC transmembrane type-1" evidence="7">
    <location>
        <begin position="176"/>
        <end position="371"/>
    </location>
</feature>
<feature type="transmembrane region" description="Helical" evidence="6">
    <location>
        <begin position="214"/>
        <end position="237"/>
    </location>
</feature>
<dbReference type="CDD" id="cd06261">
    <property type="entry name" value="TM_PBP2"/>
    <property type="match status" value="1"/>
</dbReference>
<dbReference type="PROSITE" id="PS50928">
    <property type="entry name" value="ABC_TM1"/>
    <property type="match status" value="1"/>
</dbReference>
<dbReference type="PANTHER" id="PTHR30177">
    <property type="entry name" value="GLYCINE BETAINE/L-PROLINE TRANSPORT SYSTEM PERMEASE PROTEIN PROW"/>
    <property type="match status" value="1"/>
</dbReference>
<feature type="transmembrane region" description="Helical" evidence="6">
    <location>
        <begin position="299"/>
        <end position="319"/>
    </location>
</feature>
<feature type="transmembrane region" description="Helical" evidence="6">
    <location>
        <begin position="46"/>
        <end position="66"/>
    </location>
</feature>
<dbReference type="AlphaFoldDB" id="A0A8E2WC11"/>
<protein>
    <submittedName>
        <fullName evidence="8">Osmoprotectant transport system permease protein</fullName>
    </submittedName>
</protein>
<dbReference type="InterPro" id="IPR000515">
    <property type="entry name" value="MetI-like"/>
</dbReference>
<dbReference type="InterPro" id="IPR035906">
    <property type="entry name" value="MetI-like_sf"/>
</dbReference>
<feature type="transmembrane region" description="Helical" evidence="6">
    <location>
        <begin position="257"/>
        <end position="278"/>
    </location>
</feature>
<evidence type="ECO:0000259" key="7">
    <source>
        <dbReference type="PROSITE" id="PS50928"/>
    </source>
</evidence>
<dbReference type="SUPFAM" id="SSF161098">
    <property type="entry name" value="MetI-like"/>
    <property type="match status" value="1"/>
</dbReference>
<sequence length="387" mass="39856">MNIRFDKLGVVIAAISAYAAFAAPFATFRANRIVPGQARSILEALPATIGALLLAIIVVAALIALFRTPLVLRLAASVVALAALALLVGVAGTFLTPAGNTFARVSPASGFWILIFAFTLLLADVLTRLNLSPWGRVGVLVAASAAIGLLLISGSWNDLSILKEYANRADSFWAEGSKHVTLALGSLAAAVIVGLPLGILCHRVERLRAGVLNVLNIIQTIPSIALFGLLIAPLGWVATHVPGAAALGIRGVGTAPAFVALFLYSLLPVVANTVVGLAGVPRAANDAARGMGMTDRQRLFGVEFPLAFPVILTGIRIVLVQNIGLATIAALIGGGGFGVFVFQGVGQTAMDLVLLGAVPTVALAFAAAIILDAVIEMTATKRRVETA</sequence>
<organism evidence="8 9">
    <name type="scientific">Rhizobium loti</name>
    <name type="common">Mesorhizobium loti</name>
    <dbReference type="NCBI Taxonomy" id="381"/>
    <lineage>
        <taxon>Bacteria</taxon>
        <taxon>Pseudomonadati</taxon>
        <taxon>Pseudomonadota</taxon>
        <taxon>Alphaproteobacteria</taxon>
        <taxon>Hyphomicrobiales</taxon>
        <taxon>Phyllobacteriaceae</taxon>
        <taxon>Mesorhizobium</taxon>
    </lineage>
</organism>